<organism evidence="5 6">
    <name type="scientific">Venturia effusa</name>
    <dbReference type="NCBI Taxonomy" id="50376"/>
    <lineage>
        <taxon>Eukaryota</taxon>
        <taxon>Fungi</taxon>
        <taxon>Dikarya</taxon>
        <taxon>Ascomycota</taxon>
        <taxon>Pezizomycotina</taxon>
        <taxon>Dothideomycetes</taxon>
        <taxon>Pleosporomycetidae</taxon>
        <taxon>Venturiales</taxon>
        <taxon>Venturiaceae</taxon>
        <taxon>Venturia</taxon>
    </lineage>
</organism>
<proteinExistence type="inferred from homology"/>
<dbReference type="PANTHER" id="PTHR13789:SF314">
    <property type="entry name" value="FAD-BINDING DOMAIN-CONTAINING PROTEIN"/>
    <property type="match status" value="1"/>
</dbReference>
<sequence>MSMKIGIIGAGIAGLSAAVALRRGGHECEVFEQPHCENEVGAAITITPYGGLVLKKWGLILKRQMPSKARRCVYEIMPRLEG</sequence>
<name>A0A517LFU2_9PEZI</name>
<comment type="similarity">
    <text evidence="1">Belongs to the paxM FAD-dependent monooxygenase family.</text>
</comment>
<evidence type="ECO:0000256" key="3">
    <source>
        <dbReference type="ARBA" id="ARBA00023033"/>
    </source>
</evidence>
<dbReference type="AlphaFoldDB" id="A0A517LFU2"/>
<dbReference type="InterPro" id="IPR050493">
    <property type="entry name" value="FAD-dep_Monooxygenase_BioMet"/>
</dbReference>
<evidence type="ECO:0000256" key="2">
    <source>
        <dbReference type="ARBA" id="ARBA00023002"/>
    </source>
</evidence>
<reference evidence="5 6" key="1">
    <citation type="submission" date="2019-07" db="EMBL/GenBank/DDBJ databases">
        <title>Finished genome of Venturia effusa.</title>
        <authorList>
            <person name="Young C.A."/>
            <person name="Cox M.P."/>
            <person name="Ganley A.R.D."/>
            <person name="David W.J."/>
        </authorList>
    </citation>
    <scope>NUCLEOTIDE SEQUENCE [LARGE SCALE GENOMIC DNA]</scope>
    <source>
        <strain evidence="6">albino</strain>
    </source>
</reference>
<dbReference type="Pfam" id="PF13450">
    <property type="entry name" value="NAD_binding_8"/>
    <property type="match status" value="1"/>
</dbReference>
<keyword evidence="4" id="KW-0732">Signal</keyword>
<evidence type="ECO:0000313" key="5">
    <source>
        <dbReference type="EMBL" id="QDS74518.1"/>
    </source>
</evidence>
<evidence type="ECO:0000313" key="6">
    <source>
        <dbReference type="Proteomes" id="UP000316270"/>
    </source>
</evidence>
<dbReference type="STRING" id="50376.A0A517LFU2"/>
<evidence type="ECO:0000256" key="1">
    <source>
        <dbReference type="ARBA" id="ARBA00007992"/>
    </source>
</evidence>
<evidence type="ECO:0008006" key="7">
    <source>
        <dbReference type="Google" id="ProtNLM"/>
    </source>
</evidence>
<feature type="chain" id="PRO_5021981480" description="FAD-binding domain-containing protein" evidence="4">
    <location>
        <begin position="19"/>
        <end position="82"/>
    </location>
</feature>
<dbReference type="Proteomes" id="UP000316270">
    <property type="component" value="Chromosome 11"/>
</dbReference>
<accession>A0A517LFU2</accession>
<dbReference type="SUPFAM" id="SSF51905">
    <property type="entry name" value="FAD/NAD(P)-binding domain"/>
    <property type="match status" value="1"/>
</dbReference>
<gene>
    <name evidence="5" type="ORF">FKW77_007359</name>
</gene>
<protein>
    <recommendedName>
        <fullName evidence="7">FAD-binding domain-containing protein</fullName>
    </recommendedName>
</protein>
<evidence type="ECO:0000256" key="4">
    <source>
        <dbReference type="SAM" id="SignalP"/>
    </source>
</evidence>
<feature type="signal peptide" evidence="4">
    <location>
        <begin position="1"/>
        <end position="18"/>
    </location>
</feature>
<dbReference type="GO" id="GO:0004497">
    <property type="term" value="F:monooxygenase activity"/>
    <property type="evidence" value="ECO:0007669"/>
    <property type="project" value="UniProtKB-KW"/>
</dbReference>
<dbReference type="InterPro" id="IPR036188">
    <property type="entry name" value="FAD/NAD-bd_sf"/>
</dbReference>
<dbReference type="PANTHER" id="PTHR13789">
    <property type="entry name" value="MONOOXYGENASE"/>
    <property type="match status" value="1"/>
</dbReference>
<keyword evidence="2" id="KW-0560">Oxidoreductase</keyword>
<dbReference type="EMBL" id="CP042195">
    <property type="protein sequence ID" value="QDS74518.1"/>
    <property type="molecule type" value="Genomic_DNA"/>
</dbReference>
<keyword evidence="3" id="KW-0503">Monooxygenase</keyword>
<dbReference type="Gene3D" id="3.50.50.60">
    <property type="entry name" value="FAD/NAD(P)-binding domain"/>
    <property type="match status" value="1"/>
</dbReference>
<keyword evidence="6" id="KW-1185">Reference proteome</keyword>